<evidence type="ECO:0000256" key="6">
    <source>
        <dbReference type="ARBA" id="ARBA00022729"/>
    </source>
</evidence>
<dbReference type="PRINTS" id="PR01857">
    <property type="entry name" value="ADAMTSFAMILY"/>
</dbReference>
<dbReference type="PANTHER" id="PTHR13723">
    <property type="entry name" value="ADAMTS A DISINTEGRIN AND METALLOPROTEASE WITH THROMBOSPONDIN MOTIFS PROTEASE"/>
    <property type="match status" value="1"/>
</dbReference>
<keyword evidence="8" id="KW-0378">Hydrolase</keyword>
<feature type="binding site" evidence="14 16">
    <location>
        <position position="189"/>
    </location>
    <ligand>
        <name>Zn(2+)</name>
        <dbReference type="ChEBI" id="CHEBI:29105"/>
        <note>catalytic</note>
    </ligand>
</feature>
<feature type="disulfide bond" evidence="15">
    <location>
        <begin position="144"/>
        <end position="151"/>
    </location>
</feature>
<dbReference type="SUPFAM" id="SSF55486">
    <property type="entry name" value="Metalloproteases ('zincins'), catalytic domain"/>
    <property type="match status" value="1"/>
</dbReference>
<evidence type="ECO:0000256" key="14">
    <source>
        <dbReference type="PIRSR" id="PIRSR613273-2"/>
    </source>
</evidence>
<feature type="domain" description="PLAC" evidence="19">
    <location>
        <begin position="1045"/>
        <end position="1085"/>
    </location>
</feature>
<dbReference type="FunFam" id="2.60.120.830:FF:000001">
    <property type="entry name" value="A disintegrin and metalloproteinase with thrombospondin motifs 1"/>
    <property type="match status" value="1"/>
</dbReference>
<evidence type="ECO:0000256" key="1">
    <source>
        <dbReference type="ARBA" id="ARBA00004498"/>
    </source>
</evidence>
<feature type="disulfide bond" evidence="15">
    <location>
        <begin position="362"/>
        <end position="374"/>
    </location>
</feature>
<dbReference type="Pfam" id="PF17771">
    <property type="entry name" value="ADAMTS_CR_2"/>
    <property type="match status" value="1"/>
</dbReference>
<dbReference type="Pfam" id="PF05986">
    <property type="entry name" value="ADAMTS_spacer1"/>
    <property type="match status" value="1"/>
</dbReference>
<gene>
    <name evidence="20" type="ORF">LSH36_626g04010</name>
</gene>
<dbReference type="InterPro" id="IPR036383">
    <property type="entry name" value="TSP1_rpt_sf"/>
</dbReference>
<evidence type="ECO:0000256" key="5">
    <source>
        <dbReference type="ARBA" id="ARBA00022723"/>
    </source>
</evidence>
<dbReference type="PANTHER" id="PTHR13723:SF200">
    <property type="entry name" value="ADAM METALLOPEPTIDASE WITH THROMBOSPONDIN TYPE 1 MOTIF B, ISOFORM B"/>
    <property type="match status" value="1"/>
</dbReference>
<keyword evidence="6" id="KW-0732">Signal</keyword>
<evidence type="ECO:0000256" key="8">
    <source>
        <dbReference type="ARBA" id="ARBA00022801"/>
    </source>
</evidence>
<dbReference type="InterPro" id="IPR024079">
    <property type="entry name" value="MetalloPept_cat_dom_sf"/>
</dbReference>
<feature type="binding site" evidence="14">
    <location>
        <position position="243"/>
    </location>
    <ligand>
        <name>Ca(2+)</name>
        <dbReference type="ChEBI" id="CHEBI:29108"/>
        <label>1</label>
    </ligand>
</feature>
<keyword evidence="3" id="KW-0272">Extracellular matrix</keyword>
<keyword evidence="9 14" id="KW-0862">Zinc</keyword>
<accession>A0AAD9MW09</accession>
<dbReference type="GO" id="GO:0031012">
    <property type="term" value="C:extracellular matrix"/>
    <property type="evidence" value="ECO:0007669"/>
    <property type="project" value="TreeGrafter"/>
</dbReference>
<feature type="disulfide bond" evidence="15">
    <location>
        <begin position="312"/>
        <end position="323"/>
    </location>
</feature>
<feature type="compositionally biased region" description="Basic and acidic residues" evidence="17">
    <location>
        <begin position="1017"/>
        <end position="1034"/>
    </location>
</feature>
<comment type="cofactor">
    <cofactor evidence="14">
        <name>Zn(2+)</name>
        <dbReference type="ChEBI" id="CHEBI:29105"/>
    </cofactor>
    <text evidence="14">Binds 1 zinc ion per subunit.</text>
</comment>
<dbReference type="InterPro" id="IPR010909">
    <property type="entry name" value="PLAC"/>
</dbReference>
<evidence type="ECO:0000313" key="21">
    <source>
        <dbReference type="Proteomes" id="UP001208570"/>
    </source>
</evidence>
<dbReference type="Pfam" id="PF19236">
    <property type="entry name" value="ADAMTS_CR_3"/>
    <property type="match status" value="1"/>
</dbReference>
<protein>
    <recommendedName>
        <fullName evidence="22">A disintegrin and metalloproteinase with thrombospondin motifs 7</fullName>
    </recommendedName>
</protein>
<evidence type="ECO:0000256" key="17">
    <source>
        <dbReference type="SAM" id="MobiDB-lite"/>
    </source>
</evidence>
<evidence type="ECO:0000256" key="2">
    <source>
        <dbReference type="ARBA" id="ARBA00022525"/>
    </source>
</evidence>
<feature type="disulfide bond" evidence="15">
    <location>
        <begin position="202"/>
        <end position="227"/>
    </location>
</feature>
<evidence type="ECO:0000256" key="11">
    <source>
        <dbReference type="ARBA" id="ARBA00023157"/>
    </source>
</evidence>
<evidence type="ECO:0000256" key="3">
    <source>
        <dbReference type="ARBA" id="ARBA00022530"/>
    </source>
</evidence>
<feature type="disulfide bond" evidence="15">
    <location>
        <begin position="281"/>
        <end position="299"/>
    </location>
</feature>
<dbReference type="EMBL" id="JAODUP010000626">
    <property type="protein sequence ID" value="KAK2146183.1"/>
    <property type="molecule type" value="Genomic_DNA"/>
</dbReference>
<dbReference type="GO" id="GO:0046872">
    <property type="term" value="F:metal ion binding"/>
    <property type="evidence" value="ECO:0007669"/>
    <property type="project" value="UniProtKB-KW"/>
</dbReference>
<dbReference type="FunFam" id="2.20.100.10:FF:000005">
    <property type="entry name" value="ADAM metallopeptidase with thrombospondin type 1 motif 9"/>
    <property type="match status" value="2"/>
</dbReference>
<sequence>MAKESKRSHNHSRHKRSLSLERYVETMIVVDSKMYEYYKDDDLENYVLTIMNMVTTMYHDATIGNNINIVLVRLIMGKVEINKFLDGNQLSPNQMKMTDIKLEVSHHAEKTLNSFCKWQKELNPPADHPNHHDVAVLLTRYNICSKRNAPCSTLGLSHVSGMCQPHRTCNVNEDTGLALAYTIAHEIGHNFGMQHDNPGSNCIAGEGQQLIMSPVLNGASPLVWSNCSQIAITKFLDRDWGYCLNNEPKEPDLPFPNRPPGLMYDANHQCKLQYGSSAKHCEGIDNVCKTLWCKVDSKCLTRLEAAAEGTICDTNKWCYAGNCVPITDSTPEAIHGEWGSWGSWTECSRTCGAGVSYAQRHCDNPHPSNGGKYCLGERKRYRICNTDPCKEDSVKFRAVQCSEFDTIPYRGKLYEWEPVSTYDNSCQLHCKPKGEFFSVMMKDMVTDGTPCLIGRRDLCISGRCRTVGCDWVIDSEAHEDSCGVCHGDGTSCKTVKSEFKKENGQGYVEAVVIPKGARNIRVEEVAEANNYLAVANDRGQYYLNGYWFIQWSGDYDAAGTVLHYTREGNREKFFAPGPLKEALHIMLLFQSQNPGVEFEYTVPSENATDRRIPEFYWKYLPWTHCTVSCGGGYQRRTVVCVEREAGIVDDFYCNISSKPYDMERVCNDHLCPARWWAGPWQHCSVSCGDNGIHHRTVMCVRSHGQSEQQALDDYECEAQEKPLNLEPCHHKDPCPDDSYWEASQWSDCVGTCGKGVQKRNVTCMGLKMCKPELKPRMMKDCYLDPCPGSPEANIDDKTTDKHYVHNDYNKGIYNHRPVAIIGVDSLHPHNDPDAERDRAGILDMEGTNGPNDEISHLKHVSNDDNTVDPSKFKWVPMAWESCNSPCGKSIRTRTLMCIELDLLEEVDRSYCAALDKPIEEESCDKEPCLDWTVEDWSECSVTCGNGLQVRSFSCPEKNKCDPKAKPAPEQSCYPGDCIAWITGPWNECSKSCGGGEQYRHLQCVNQMTQESTEGCDPESKPDTQQKCHEEPCPDDKEELQEEKTYQQQCVGDRMSRTVCRALKHMGQCRQRYVQIKCCQTCHSVITEKSKKQKTVPAS</sequence>
<dbReference type="InterPro" id="IPR001590">
    <property type="entry name" value="Peptidase_M12B"/>
</dbReference>
<dbReference type="Gene3D" id="3.40.1620.60">
    <property type="match status" value="1"/>
</dbReference>
<dbReference type="PROSITE" id="PS50215">
    <property type="entry name" value="ADAM_MEPRO"/>
    <property type="match status" value="1"/>
</dbReference>
<comment type="caution">
    <text evidence="20">The sequence shown here is derived from an EMBL/GenBank/DDBJ whole genome shotgun (WGS) entry which is preliminary data.</text>
</comment>
<keyword evidence="2" id="KW-0964">Secreted</keyword>
<keyword evidence="11 15" id="KW-1015">Disulfide bond</keyword>
<dbReference type="Gene3D" id="3.40.390.10">
    <property type="entry name" value="Collagenase (Catalytic Domain)"/>
    <property type="match status" value="1"/>
</dbReference>
<feature type="disulfide bond" evidence="15">
    <location>
        <begin position="347"/>
        <end position="384"/>
    </location>
</feature>
<feature type="domain" description="Peptidase M12B" evidence="18">
    <location>
        <begin position="22"/>
        <end position="248"/>
    </location>
</feature>
<keyword evidence="10" id="KW-0482">Metalloprotease</keyword>
<comment type="caution">
    <text evidence="16">Lacks conserved residue(s) required for the propagation of feature annotation.</text>
</comment>
<feature type="region of interest" description="Disordered" evidence="17">
    <location>
        <begin position="1014"/>
        <end position="1034"/>
    </location>
</feature>
<proteinExistence type="predicted"/>
<evidence type="ECO:0000256" key="13">
    <source>
        <dbReference type="PIRSR" id="PIRSR613273-1"/>
    </source>
</evidence>
<feature type="binding site" evidence="14">
    <location>
        <position position="127"/>
    </location>
    <ligand>
        <name>Ca(2+)</name>
        <dbReference type="ChEBI" id="CHEBI:29108"/>
        <label>1</label>
    </ligand>
</feature>
<dbReference type="PROSITE" id="PS50900">
    <property type="entry name" value="PLAC"/>
    <property type="match status" value="1"/>
</dbReference>
<dbReference type="SMART" id="SM00209">
    <property type="entry name" value="TSP1"/>
    <property type="match status" value="7"/>
</dbReference>
<dbReference type="Gene3D" id="2.20.100.10">
    <property type="entry name" value="Thrombospondin type-1 (TSP1) repeat"/>
    <property type="match status" value="7"/>
</dbReference>
<feature type="disulfide bond" evidence="15">
    <location>
        <begin position="116"/>
        <end position="169"/>
    </location>
</feature>
<dbReference type="InterPro" id="IPR000884">
    <property type="entry name" value="TSP1_rpt"/>
</dbReference>
<keyword evidence="7" id="KW-0677">Repeat</keyword>
<keyword evidence="4" id="KW-0645">Protease</keyword>
<feature type="binding site" evidence="14 16">
    <location>
        <position position="195"/>
    </location>
    <ligand>
        <name>Zn(2+)</name>
        <dbReference type="ChEBI" id="CHEBI:29105"/>
        <note>catalytic</note>
    </ligand>
</feature>
<feature type="active site" evidence="13 16">
    <location>
        <position position="186"/>
    </location>
</feature>
<dbReference type="Pfam" id="PF00090">
    <property type="entry name" value="TSP_1"/>
    <property type="match status" value="1"/>
</dbReference>
<evidence type="ECO:0000256" key="9">
    <source>
        <dbReference type="ARBA" id="ARBA00022833"/>
    </source>
</evidence>
<dbReference type="Gene3D" id="2.60.120.830">
    <property type="match status" value="1"/>
</dbReference>
<dbReference type="SUPFAM" id="SSF82895">
    <property type="entry name" value="TSP-1 type 1 repeat"/>
    <property type="match status" value="7"/>
</dbReference>
<evidence type="ECO:0000259" key="19">
    <source>
        <dbReference type="PROSITE" id="PS50900"/>
    </source>
</evidence>
<dbReference type="AlphaFoldDB" id="A0AAD9MW09"/>
<feature type="disulfide bond" evidence="15">
    <location>
        <begin position="351"/>
        <end position="389"/>
    </location>
</feature>
<dbReference type="InterPro" id="IPR010294">
    <property type="entry name" value="ADAMTS_spacer1"/>
</dbReference>
<comment type="subcellular location">
    <subcellularLocation>
        <location evidence="1">Secreted</location>
        <location evidence="1">Extracellular space</location>
        <location evidence="1">Extracellular matrix</location>
    </subcellularLocation>
</comment>
<dbReference type="Pfam" id="PF01421">
    <property type="entry name" value="Reprolysin"/>
    <property type="match status" value="1"/>
</dbReference>
<dbReference type="FunFam" id="3.40.390.10:FF:000001">
    <property type="entry name" value="A disintegrin and metalloproteinase with thrombospondin motifs 1"/>
    <property type="match status" value="1"/>
</dbReference>
<dbReference type="InterPro" id="IPR050439">
    <property type="entry name" value="ADAMTS_ADAMTS-like"/>
</dbReference>
<keyword evidence="14" id="KW-0106">Calcium</keyword>
<dbReference type="Proteomes" id="UP001208570">
    <property type="component" value="Unassembled WGS sequence"/>
</dbReference>
<evidence type="ECO:0000256" key="7">
    <source>
        <dbReference type="ARBA" id="ARBA00022737"/>
    </source>
</evidence>
<dbReference type="CDD" id="cd04273">
    <property type="entry name" value="ZnMc_ADAMTS_like"/>
    <property type="match status" value="1"/>
</dbReference>
<feature type="binding site" evidence="14 16">
    <location>
        <position position="185"/>
    </location>
    <ligand>
        <name>Zn(2+)</name>
        <dbReference type="ChEBI" id="CHEBI:29105"/>
        <note>catalytic</note>
    </ligand>
</feature>
<dbReference type="Pfam" id="PF19030">
    <property type="entry name" value="TSP1_ADAMTS"/>
    <property type="match status" value="6"/>
</dbReference>
<dbReference type="GO" id="GO:0030198">
    <property type="term" value="P:extracellular matrix organization"/>
    <property type="evidence" value="ECO:0007669"/>
    <property type="project" value="InterPro"/>
</dbReference>
<name>A0AAD9MW09_9ANNE</name>
<evidence type="ECO:0000256" key="10">
    <source>
        <dbReference type="ARBA" id="ARBA00023049"/>
    </source>
</evidence>
<dbReference type="FunFam" id="2.20.100.10:FF:000006">
    <property type="entry name" value="A disintegrin and metalloproteinase with thrombospondin motifs 1"/>
    <property type="match status" value="1"/>
</dbReference>
<feature type="binding site" evidence="14">
    <location>
        <position position="127"/>
    </location>
    <ligand>
        <name>Ca(2+)</name>
        <dbReference type="ChEBI" id="CHEBI:29108"/>
        <label>2</label>
    </ligand>
</feature>
<feature type="disulfide bond" evidence="15 16">
    <location>
        <begin position="163"/>
        <end position="243"/>
    </location>
</feature>
<evidence type="ECO:0000256" key="16">
    <source>
        <dbReference type="PROSITE-ProRule" id="PRU00276"/>
    </source>
</evidence>
<evidence type="ECO:0000256" key="4">
    <source>
        <dbReference type="ARBA" id="ARBA00022670"/>
    </source>
</evidence>
<evidence type="ECO:0000256" key="12">
    <source>
        <dbReference type="ARBA" id="ARBA00023180"/>
    </source>
</evidence>
<evidence type="ECO:0000256" key="15">
    <source>
        <dbReference type="PIRSR" id="PIRSR613273-3"/>
    </source>
</evidence>
<feature type="disulfide bond" evidence="15">
    <location>
        <begin position="288"/>
        <end position="318"/>
    </location>
</feature>
<feature type="disulfide bond" evidence="15">
    <location>
        <begin position="270"/>
        <end position="293"/>
    </location>
</feature>
<evidence type="ECO:0008006" key="22">
    <source>
        <dbReference type="Google" id="ProtNLM"/>
    </source>
</evidence>
<dbReference type="InterPro" id="IPR013273">
    <property type="entry name" value="ADAMTS/ADAMTS-like"/>
</dbReference>
<keyword evidence="21" id="KW-1185">Reference proteome</keyword>
<feature type="binding site" evidence="14">
    <location>
        <position position="25"/>
    </location>
    <ligand>
        <name>Ca(2+)</name>
        <dbReference type="ChEBI" id="CHEBI:29108"/>
        <label>2</label>
    </ligand>
</feature>
<dbReference type="PROSITE" id="PS50092">
    <property type="entry name" value="TSP1"/>
    <property type="match status" value="6"/>
</dbReference>
<reference evidence="20" key="1">
    <citation type="journal article" date="2023" name="Mol. Biol. Evol.">
        <title>Third-Generation Sequencing Reveals the Adaptive Role of the Epigenome in Three Deep-Sea Polychaetes.</title>
        <authorList>
            <person name="Perez M."/>
            <person name="Aroh O."/>
            <person name="Sun Y."/>
            <person name="Lan Y."/>
            <person name="Juniper S.K."/>
            <person name="Young C.R."/>
            <person name="Angers B."/>
            <person name="Qian P.Y."/>
        </authorList>
    </citation>
    <scope>NUCLEOTIDE SEQUENCE</scope>
    <source>
        <strain evidence="20">P08H-3</strain>
    </source>
</reference>
<dbReference type="GO" id="GO:0006508">
    <property type="term" value="P:proteolysis"/>
    <property type="evidence" value="ECO:0007669"/>
    <property type="project" value="UniProtKB-KW"/>
</dbReference>
<dbReference type="GO" id="GO:0004222">
    <property type="term" value="F:metalloendopeptidase activity"/>
    <property type="evidence" value="ECO:0007669"/>
    <property type="project" value="InterPro"/>
</dbReference>
<dbReference type="InterPro" id="IPR045371">
    <property type="entry name" value="ADAMTS_CR_3"/>
</dbReference>
<evidence type="ECO:0000259" key="18">
    <source>
        <dbReference type="PROSITE" id="PS50215"/>
    </source>
</evidence>
<evidence type="ECO:0000313" key="20">
    <source>
        <dbReference type="EMBL" id="KAK2146183.1"/>
    </source>
</evidence>
<keyword evidence="5 14" id="KW-0479">Metal-binding</keyword>
<organism evidence="20 21">
    <name type="scientific">Paralvinella palmiformis</name>
    <dbReference type="NCBI Taxonomy" id="53620"/>
    <lineage>
        <taxon>Eukaryota</taxon>
        <taxon>Metazoa</taxon>
        <taxon>Spiralia</taxon>
        <taxon>Lophotrochozoa</taxon>
        <taxon>Annelida</taxon>
        <taxon>Polychaeta</taxon>
        <taxon>Sedentaria</taxon>
        <taxon>Canalipalpata</taxon>
        <taxon>Terebellida</taxon>
        <taxon>Terebelliformia</taxon>
        <taxon>Alvinellidae</taxon>
        <taxon>Paralvinella</taxon>
    </lineage>
</organism>
<dbReference type="InterPro" id="IPR041645">
    <property type="entry name" value="ADAMTS_CR_2"/>
</dbReference>
<feature type="binding site" evidence="14">
    <location>
        <position position="133"/>
    </location>
    <ligand>
        <name>Ca(2+)</name>
        <dbReference type="ChEBI" id="CHEBI:29108"/>
        <label>1</label>
    </ligand>
</feature>
<feature type="binding site" evidence="14">
    <location>
        <position position="25"/>
    </location>
    <ligand>
        <name>Ca(2+)</name>
        <dbReference type="ChEBI" id="CHEBI:29108"/>
        <label>1</label>
    </ligand>
</feature>
<keyword evidence="12" id="KW-0325">Glycoprotein</keyword>